<dbReference type="AlphaFoldDB" id="A0A2T6G663"/>
<feature type="domain" description="HTH hxlR-type" evidence="4">
    <location>
        <begin position="21"/>
        <end position="122"/>
    </location>
</feature>
<evidence type="ECO:0000256" key="1">
    <source>
        <dbReference type="ARBA" id="ARBA00023015"/>
    </source>
</evidence>
<evidence type="ECO:0000313" key="6">
    <source>
        <dbReference type="Proteomes" id="UP000244184"/>
    </source>
</evidence>
<keyword evidence="1" id="KW-0805">Transcription regulation</keyword>
<organism evidence="5 6">
    <name type="scientific">Paenibacillus elgii</name>
    <dbReference type="NCBI Taxonomy" id="189691"/>
    <lineage>
        <taxon>Bacteria</taxon>
        <taxon>Bacillati</taxon>
        <taxon>Bacillota</taxon>
        <taxon>Bacilli</taxon>
        <taxon>Bacillales</taxon>
        <taxon>Paenibacillaceae</taxon>
        <taxon>Paenibacillus</taxon>
    </lineage>
</organism>
<dbReference type="InterPro" id="IPR036388">
    <property type="entry name" value="WH-like_DNA-bd_sf"/>
</dbReference>
<dbReference type="InterPro" id="IPR036390">
    <property type="entry name" value="WH_DNA-bd_sf"/>
</dbReference>
<dbReference type="Gene3D" id="1.10.10.10">
    <property type="entry name" value="Winged helix-like DNA-binding domain superfamily/Winged helix DNA-binding domain"/>
    <property type="match status" value="1"/>
</dbReference>
<sequence length="143" mass="16000">MVHSGEQAARAFHELPEAGAQPNHSDCSAAYHFLGTRWNLQIISALLDGYTRFTEIALLLNLNSRILAERLKHLEIEGIVIRQVRNQIPVRIDYELTAKGQALREVVSEIQKWAMHAGGPEAMEVIGEKNGGRHAEREILQIG</sequence>
<dbReference type="RefSeq" id="WP_108531207.1">
    <property type="nucleotide sequence ID" value="NZ_PYHP01000022.1"/>
</dbReference>
<dbReference type="Proteomes" id="UP000244184">
    <property type="component" value="Unassembled WGS sequence"/>
</dbReference>
<dbReference type="PANTHER" id="PTHR33204:SF37">
    <property type="entry name" value="HTH-TYPE TRANSCRIPTIONAL REGULATOR YODB"/>
    <property type="match status" value="1"/>
</dbReference>
<dbReference type="Pfam" id="PF01638">
    <property type="entry name" value="HxlR"/>
    <property type="match status" value="1"/>
</dbReference>
<evidence type="ECO:0000259" key="4">
    <source>
        <dbReference type="PROSITE" id="PS51118"/>
    </source>
</evidence>
<protein>
    <recommendedName>
        <fullName evidence="4">HTH hxlR-type domain-containing protein</fullName>
    </recommendedName>
</protein>
<comment type="caution">
    <text evidence="5">The sequence shown here is derived from an EMBL/GenBank/DDBJ whole genome shotgun (WGS) entry which is preliminary data.</text>
</comment>
<dbReference type="PROSITE" id="PS51118">
    <property type="entry name" value="HTH_HXLR"/>
    <property type="match status" value="1"/>
</dbReference>
<reference evidence="5 6" key="1">
    <citation type="submission" date="2018-03" db="EMBL/GenBank/DDBJ databases">
        <title>Genome sequence of Paenibacillus elgii strain AC13 an antimicrobial compound producing bacteria.</title>
        <authorList>
            <person name="Kurokawa A.S."/>
            <person name="Araujo J.F."/>
            <person name="Costa R.A."/>
            <person name="Ortega D.B."/>
            <person name="Pires A.S."/>
            <person name="Pappas G.J.Jr."/>
            <person name="Franco O.L."/>
            <person name="Barreto C."/>
            <person name="Magalhaes B.S."/>
            <person name="Kruger R.H."/>
        </authorList>
    </citation>
    <scope>NUCLEOTIDE SEQUENCE [LARGE SCALE GENOMIC DNA]</scope>
    <source>
        <strain evidence="5 6">AC13</strain>
    </source>
</reference>
<evidence type="ECO:0000256" key="3">
    <source>
        <dbReference type="ARBA" id="ARBA00023163"/>
    </source>
</evidence>
<dbReference type="EMBL" id="PYHP01000022">
    <property type="protein sequence ID" value="PUA39635.1"/>
    <property type="molecule type" value="Genomic_DNA"/>
</dbReference>
<evidence type="ECO:0000256" key="2">
    <source>
        <dbReference type="ARBA" id="ARBA00023125"/>
    </source>
</evidence>
<proteinExistence type="predicted"/>
<keyword evidence="2" id="KW-0238">DNA-binding</keyword>
<accession>A0A2T6G663</accession>
<name>A0A2T6G663_9BACL</name>
<dbReference type="SUPFAM" id="SSF46785">
    <property type="entry name" value="Winged helix' DNA-binding domain"/>
    <property type="match status" value="1"/>
</dbReference>
<gene>
    <name evidence="5" type="ORF">C8Z91_09440</name>
</gene>
<dbReference type="GO" id="GO:0003677">
    <property type="term" value="F:DNA binding"/>
    <property type="evidence" value="ECO:0007669"/>
    <property type="project" value="UniProtKB-KW"/>
</dbReference>
<dbReference type="InterPro" id="IPR002577">
    <property type="entry name" value="HTH_HxlR"/>
</dbReference>
<evidence type="ECO:0000313" key="5">
    <source>
        <dbReference type="EMBL" id="PUA39635.1"/>
    </source>
</evidence>
<dbReference type="PANTHER" id="PTHR33204">
    <property type="entry name" value="TRANSCRIPTIONAL REGULATOR, MARR FAMILY"/>
    <property type="match status" value="1"/>
</dbReference>
<keyword evidence="3" id="KW-0804">Transcription</keyword>